<evidence type="ECO:0000313" key="1">
    <source>
        <dbReference type="EMBL" id="ACK78484.1"/>
    </source>
</evidence>
<dbReference type="KEGG" id="afr:AFE_1027"/>
<keyword evidence="2" id="KW-1185">Reference proteome</keyword>
<sequence length="49" mass="5611">MKSMRISFQDGIGIWVGIFRDFRISTLTGDRLGTIRSWTCSTGKSRSRE</sequence>
<dbReference type="AlphaFoldDB" id="B7J7K2"/>
<dbReference type="HOGENOM" id="CLU_3131187_0_0_6"/>
<gene>
    <name evidence="1" type="ordered locus">AFE_1027</name>
</gene>
<protein>
    <submittedName>
        <fullName evidence="1">Uncharacterized protein</fullName>
    </submittedName>
</protein>
<dbReference type="EMBL" id="CP001219">
    <property type="protein sequence ID" value="ACK78484.1"/>
    <property type="molecule type" value="Genomic_DNA"/>
</dbReference>
<organism evidence="1 2">
    <name type="scientific">Acidithiobacillus ferrooxidans (strain ATCC 23270 / DSM 14882 / CIP 104768 / NCIMB 8455)</name>
    <name type="common">Ferrobacillus ferrooxidans (strain ATCC 23270)</name>
    <dbReference type="NCBI Taxonomy" id="243159"/>
    <lineage>
        <taxon>Bacteria</taxon>
        <taxon>Pseudomonadati</taxon>
        <taxon>Pseudomonadota</taxon>
        <taxon>Acidithiobacillia</taxon>
        <taxon>Acidithiobacillales</taxon>
        <taxon>Acidithiobacillaceae</taxon>
        <taxon>Acidithiobacillus</taxon>
    </lineage>
</organism>
<name>B7J7K2_ACIF2</name>
<dbReference type="STRING" id="243159.AFE_1027"/>
<reference evidence="1 2" key="1">
    <citation type="journal article" date="2008" name="BMC Genomics">
        <title>Acidithiobacillus ferrooxidans metabolism: from genome sequence to industrial applications.</title>
        <authorList>
            <person name="Valdes J."/>
            <person name="Pedroso I."/>
            <person name="Quatrini R."/>
            <person name="Dodson R.J."/>
            <person name="Tettelin H."/>
            <person name="Blake R.II."/>
            <person name="Eisen J.A."/>
            <person name="Holmes D.S."/>
        </authorList>
    </citation>
    <scope>NUCLEOTIDE SEQUENCE [LARGE SCALE GENOMIC DNA]</scope>
    <source>
        <strain evidence="2">ATCC 23270 / DSM 14882 / CIP 104768 / NCIMB 8455</strain>
    </source>
</reference>
<accession>B7J7K2</accession>
<dbReference type="PaxDb" id="243159-AFE_1027"/>
<proteinExistence type="predicted"/>
<dbReference type="Proteomes" id="UP000001362">
    <property type="component" value="Chromosome"/>
</dbReference>
<evidence type="ECO:0000313" key="2">
    <source>
        <dbReference type="Proteomes" id="UP000001362"/>
    </source>
</evidence>